<dbReference type="EMBL" id="CAJOBI010282734">
    <property type="protein sequence ID" value="CAF5151479.1"/>
    <property type="molecule type" value="Genomic_DNA"/>
</dbReference>
<feature type="non-terminal residue" evidence="1">
    <location>
        <position position="1"/>
    </location>
</feature>
<sequence>DDHIVILFVNCNLFDHLNCLALNLYFCCCCSYTNKYHISDYHNVDFLNEFFYVLLEKIT</sequence>
<dbReference type="Proteomes" id="UP000676336">
    <property type="component" value="Unassembled WGS sequence"/>
</dbReference>
<protein>
    <submittedName>
        <fullName evidence="1">Uncharacterized protein</fullName>
    </submittedName>
</protein>
<accession>A0A816X841</accession>
<evidence type="ECO:0000313" key="3">
    <source>
        <dbReference type="Proteomes" id="UP000663824"/>
    </source>
</evidence>
<dbReference type="EMBL" id="CAJNRE010016127">
    <property type="protein sequence ID" value="CAF2143740.1"/>
    <property type="molecule type" value="Genomic_DNA"/>
</dbReference>
<gene>
    <name evidence="1" type="ORF">MBJ925_LOCUS29963</name>
    <name evidence="2" type="ORF">SMN809_LOCUS63923</name>
</gene>
<reference evidence="1" key="1">
    <citation type="submission" date="2021-02" db="EMBL/GenBank/DDBJ databases">
        <authorList>
            <person name="Nowell W R."/>
        </authorList>
    </citation>
    <scope>NUCLEOTIDE SEQUENCE</scope>
</reference>
<dbReference type="AlphaFoldDB" id="A0A816X841"/>
<evidence type="ECO:0000313" key="1">
    <source>
        <dbReference type="EMBL" id="CAF2143740.1"/>
    </source>
</evidence>
<dbReference type="Proteomes" id="UP000663824">
    <property type="component" value="Unassembled WGS sequence"/>
</dbReference>
<comment type="caution">
    <text evidence="1">The sequence shown here is derived from an EMBL/GenBank/DDBJ whole genome shotgun (WGS) entry which is preliminary data.</text>
</comment>
<evidence type="ECO:0000313" key="2">
    <source>
        <dbReference type="EMBL" id="CAF5151479.1"/>
    </source>
</evidence>
<proteinExistence type="predicted"/>
<organism evidence="1 3">
    <name type="scientific">Rotaria magnacalcarata</name>
    <dbReference type="NCBI Taxonomy" id="392030"/>
    <lineage>
        <taxon>Eukaryota</taxon>
        <taxon>Metazoa</taxon>
        <taxon>Spiralia</taxon>
        <taxon>Gnathifera</taxon>
        <taxon>Rotifera</taxon>
        <taxon>Eurotatoria</taxon>
        <taxon>Bdelloidea</taxon>
        <taxon>Philodinida</taxon>
        <taxon>Philodinidae</taxon>
        <taxon>Rotaria</taxon>
    </lineage>
</organism>
<name>A0A816X841_9BILA</name>